<evidence type="ECO:0000256" key="9">
    <source>
        <dbReference type="PIRSR" id="PIRSR617736-1"/>
    </source>
</evidence>
<evidence type="ECO:0000256" key="7">
    <source>
        <dbReference type="ARBA" id="ARBA00023295"/>
    </source>
</evidence>
<evidence type="ECO:0000256" key="5">
    <source>
        <dbReference type="ARBA" id="ARBA00023001"/>
    </source>
</evidence>
<keyword evidence="14" id="KW-1185">Reference proteome</keyword>
<evidence type="ECO:0000256" key="4">
    <source>
        <dbReference type="ARBA" id="ARBA00022801"/>
    </source>
</evidence>
<dbReference type="PRINTS" id="PR00131">
    <property type="entry name" value="GLHYDRLASE1"/>
</dbReference>
<dbReference type="AlphaFoldDB" id="A0A7W9Y3W6"/>
<comment type="similarity">
    <text evidence="2 12">Belongs to the glycosyl hydrolase 1 family.</text>
</comment>
<dbReference type="InterPro" id="IPR017853">
    <property type="entry name" value="GH"/>
</dbReference>
<protein>
    <recommendedName>
        <fullName evidence="3 12">Beta-glucosidase</fullName>
        <ecNumber evidence="3 12">3.2.1.21</ecNumber>
    </recommendedName>
</protein>
<dbReference type="FunFam" id="3.20.20.80:FF:000004">
    <property type="entry name" value="Beta-glucosidase 6-phospho-beta-glucosidase"/>
    <property type="match status" value="1"/>
</dbReference>
<name>A0A7W9Y3W6_9HYPH</name>
<feature type="binding site" evidence="10">
    <location>
        <begin position="412"/>
        <end position="413"/>
    </location>
    <ligand>
        <name>substrate</name>
    </ligand>
</feature>
<dbReference type="RefSeq" id="WP_183990690.1">
    <property type="nucleotide sequence ID" value="NZ_BMHW01000001.1"/>
</dbReference>
<feature type="binding site" evidence="10">
    <location>
        <position position="126"/>
    </location>
    <ligand>
        <name>substrate</name>
    </ligand>
</feature>
<keyword evidence="8" id="KW-0624">Polysaccharide degradation</keyword>
<dbReference type="InterPro" id="IPR017736">
    <property type="entry name" value="Glyco_hydro_1_beta-glucosidase"/>
</dbReference>
<feature type="binding site" evidence="10">
    <location>
        <position position="25"/>
    </location>
    <ligand>
        <name>substrate</name>
    </ligand>
</feature>
<evidence type="ECO:0000313" key="13">
    <source>
        <dbReference type="EMBL" id="MBB6161536.1"/>
    </source>
</evidence>
<dbReference type="PANTHER" id="PTHR10353">
    <property type="entry name" value="GLYCOSYL HYDROLASE"/>
    <property type="match status" value="1"/>
</dbReference>
<evidence type="ECO:0000256" key="2">
    <source>
        <dbReference type="ARBA" id="ARBA00010838"/>
    </source>
</evidence>
<dbReference type="SUPFAM" id="SSF51445">
    <property type="entry name" value="(Trans)glycosidases"/>
    <property type="match status" value="1"/>
</dbReference>
<dbReference type="InterPro" id="IPR018120">
    <property type="entry name" value="Glyco_hydro_1_AS"/>
</dbReference>
<feature type="binding site" evidence="10">
    <location>
        <position position="405"/>
    </location>
    <ligand>
        <name>substrate</name>
    </ligand>
</feature>
<evidence type="ECO:0000256" key="10">
    <source>
        <dbReference type="PIRSR" id="PIRSR617736-2"/>
    </source>
</evidence>
<organism evidence="13 14">
    <name type="scientific">Rhizobium wenxiniae</name>
    <dbReference type="NCBI Taxonomy" id="1737357"/>
    <lineage>
        <taxon>Bacteria</taxon>
        <taxon>Pseudomonadati</taxon>
        <taxon>Pseudomonadota</taxon>
        <taxon>Alphaproteobacteria</taxon>
        <taxon>Hyphomicrobiales</taxon>
        <taxon>Rhizobiaceae</taxon>
        <taxon>Rhizobium/Agrobacterium group</taxon>
        <taxon>Rhizobium</taxon>
    </lineage>
</organism>
<dbReference type="PROSITE" id="PS00572">
    <property type="entry name" value="GLYCOSYL_HYDROL_F1_1"/>
    <property type="match status" value="1"/>
</dbReference>
<sequence>MTDPKIFAARFPGDFLFGVATAAFQIEGATKADGRKPSIWDAFSNMPGRVFNRDNGDVACNHYNRLEEDLDLIKEMGVEAYRFSIAWPRIIPEGTGRINEKGLDFYDRLVDGCKARGIKTYATLYHWDLPLSLMGDGGWTARTTAYAFQRYAKVVMARLGDRLDAVATFNEPWCSVWLSHLYGVHAPGERNMEAALAAMHTTNLAHGLAVEAIRHVTPSVPVGLVLNAHSVIPGSESPQDKAAAERAFDFHNGAFFGPVFKGEYPQSLIEALGDRMPKVEEGDLAIISQKLDWWGLNYYTPMRVTNDSAEEAIYPATQGAPFVSQKVTDIGWEIYAPAMKSLVEDLYRRYELPDCYVTENGAAYNMGPQNGQIDDQPRLDYYVDHLSVVADLVSDGYPMKGYFAWSLMDNFEWAEGYRMRFGLVYVDYETQERTIKKSGKWYRELASQFPGGNHRVA</sequence>
<feature type="active site" description="Nucleophile" evidence="9 11">
    <location>
        <position position="359"/>
    </location>
</feature>
<evidence type="ECO:0000256" key="12">
    <source>
        <dbReference type="RuleBase" id="RU361175"/>
    </source>
</evidence>
<comment type="catalytic activity">
    <reaction evidence="1 12">
        <text>Hydrolysis of terminal, non-reducing beta-D-glucosyl residues with release of beta-D-glucose.</text>
        <dbReference type="EC" id="3.2.1.21"/>
    </reaction>
</comment>
<dbReference type="Pfam" id="PF00232">
    <property type="entry name" value="Glyco_hydro_1"/>
    <property type="match status" value="1"/>
</dbReference>
<evidence type="ECO:0000256" key="1">
    <source>
        <dbReference type="ARBA" id="ARBA00000448"/>
    </source>
</evidence>
<keyword evidence="6" id="KW-0119">Carbohydrate metabolism</keyword>
<dbReference type="EMBL" id="JACHEG010000001">
    <property type="protein sequence ID" value="MBB6161536.1"/>
    <property type="molecule type" value="Genomic_DNA"/>
</dbReference>
<proteinExistence type="inferred from homology"/>
<feature type="active site" description="Proton donor" evidence="9">
    <location>
        <position position="171"/>
    </location>
</feature>
<reference evidence="13 14" key="1">
    <citation type="submission" date="2020-08" db="EMBL/GenBank/DDBJ databases">
        <title>Genomic Encyclopedia of Type Strains, Phase IV (KMG-IV): sequencing the most valuable type-strain genomes for metagenomic binning, comparative biology and taxonomic classification.</title>
        <authorList>
            <person name="Goeker M."/>
        </authorList>
    </citation>
    <scope>NUCLEOTIDE SEQUENCE [LARGE SCALE GENOMIC DNA]</scope>
    <source>
        <strain evidence="13 14">DSM 100734</strain>
    </source>
</reference>
<keyword evidence="7 12" id="KW-0326">Glycosidase</keyword>
<comment type="caution">
    <text evidence="13">The sequence shown here is derived from an EMBL/GenBank/DDBJ whole genome shotgun (WGS) entry which is preliminary data.</text>
</comment>
<evidence type="ECO:0000256" key="3">
    <source>
        <dbReference type="ARBA" id="ARBA00012744"/>
    </source>
</evidence>
<dbReference type="InterPro" id="IPR001360">
    <property type="entry name" value="Glyco_hydro_1"/>
</dbReference>
<evidence type="ECO:0000256" key="8">
    <source>
        <dbReference type="ARBA" id="ARBA00023326"/>
    </source>
</evidence>
<dbReference type="PROSITE" id="PS00653">
    <property type="entry name" value="GLYCOSYL_HYDROL_F1_2"/>
    <property type="match status" value="1"/>
</dbReference>
<dbReference type="PANTHER" id="PTHR10353:SF36">
    <property type="entry name" value="LP05116P"/>
    <property type="match status" value="1"/>
</dbReference>
<dbReference type="GO" id="GO:0030245">
    <property type="term" value="P:cellulose catabolic process"/>
    <property type="evidence" value="ECO:0007669"/>
    <property type="project" value="UniProtKB-KW"/>
</dbReference>
<dbReference type="NCBIfam" id="TIGR03356">
    <property type="entry name" value="BGL"/>
    <property type="match status" value="1"/>
</dbReference>
<dbReference type="Gene3D" id="3.20.20.80">
    <property type="entry name" value="Glycosidases"/>
    <property type="match status" value="1"/>
</dbReference>
<dbReference type="InterPro" id="IPR033132">
    <property type="entry name" value="GH_1_N_CS"/>
</dbReference>
<dbReference type="EC" id="3.2.1.21" evidence="3 12"/>
<gene>
    <name evidence="13" type="ORF">HNQ72_001333</name>
</gene>
<keyword evidence="4 12" id="KW-0378">Hydrolase</keyword>
<evidence type="ECO:0000256" key="6">
    <source>
        <dbReference type="ARBA" id="ARBA00023277"/>
    </source>
</evidence>
<evidence type="ECO:0000256" key="11">
    <source>
        <dbReference type="PROSITE-ProRule" id="PRU10055"/>
    </source>
</evidence>
<dbReference type="GO" id="GO:0008422">
    <property type="term" value="F:beta-glucosidase activity"/>
    <property type="evidence" value="ECO:0007669"/>
    <property type="project" value="UniProtKB-EC"/>
</dbReference>
<feature type="binding site" evidence="10">
    <location>
        <position position="299"/>
    </location>
    <ligand>
        <name>substrate</name>
    </ligand>
</feature>
<keyword evidence="5" id="KW-0136">Cellulose degradation</keyword>
<evidence type="ECO:0000313" key="14">
    <source>
        <dbReference type="Proteomes" id="UP000547879"/>
    </source>
</evidence>
<accession>A0A7W9Y3W6</accession>
<feature type="binding site" evidence="10">
    <location>
        <position position="170"/>
    </location>
    <ligand>
        <name>substrate</name>
    </ligand>
</feature>
<dbReference type="Proteomes" id="UP000547879">
    <property type="component" value="Unassembled WGS sequence"/>
</dbReference>